<dbReference type="AlphaFoldDB" id="A0A9P0BLC8"/>
<evidence type="ECO:0000313" key="6">
    <source>
        <dbReference type="Proteomes" id="UP001154078"/>
    </source>
</evidence>
<name>A0A9P0BLC8_BRAAE</name>
<evidence type="ECO:0000256" key="2">
    <source>
        <dbReference type="ARBA" id="ARBA00009127"/>
    </source>
</evidence>
<keyword evidence="6" id="KW-1185">Reference proteome</keyword>
<dbReference type="Proteomes" id="UP001154078">
    <property type="component" value="Chromosome 9"/>
</dbReference>
<reference evidence="5" key="1">
    <citation type="submission" date="2021-12" db="EMBL/GenBank/DDBJ databases">
        <authorList>
            <person name="King R."/>
        </authorList>
    </citation>
    <scope>NUCLEOTIDE SEQUENCE</scope>
</reference>
<evidence type="ECO:0000313" key="5">
    <source>
        <dbReference type="EMBL" id="CAH0564873.1"/>
    </source>
</evidence>
<dbReference type="Pfam" id="PF03022">
    <property type="entry name" value="MRJP"/>
    <property type="match status" value="1"/>
</dbReference>
<dbReference type="PANTHER" id="PTHR10009">
    <property type="entry name" value="PROTEIN YELLOW-RELATED"/>
    <property type="match status" value="1"/>
</dbReference>
<keyword evidence="3" id="KW-0964">Secreted</keyword>
<accession>A0A9P0BLC8</accession>
<protein>
    <submittedName>
        <fullName evidence="5">Uncharacterized protein</fullName>
    </submittedName>
</protein>
<gene>
    <name evidence="5" type="ORF">MELIAE_LOCUS13320</name>
</gene>
<proteinExistence type="inferred from homology"/>
<dbReference type="InterPro" id="IPR017996">
    <property type="entry name" value="MRJP/yellow-related"/>
</dbReference>
<dbReference type="GO" id="GO:0005576">
    <property type="term" value="C:extracellular region"/>
    <property type="evidence" value="ECO:0007669"/>
    <property type="project" value="UniProtKB-SubCell"/>
</dbReference>
<dbReference type="Gene3D" id="2.120.10.30">
    <property type="entry name" value="TolB, C-terminal domain"/>
    <property type="match status" value="1"/>
</dbReference>
<evidence type="ECO:0000256" key="3">
    <source>
        <dbReference type="ARBA" id="ARBA00022525"/>
    </source>
</evidence>
<dbReference type="InterPro" id="IPR011042">
    <property type="entry name" value="6-blade_b-propeller_TolB-like"/>
</dbReference>
<comment type="similarity">
    <text evidence="2">Belongs to the major royal jelly protein family.</text>
</comment>
<organism evidence="5 6">
    <name type="scientific">Brassicogethes aeneus</name>
    <name type="common">Rape pollen beetle</name>
    <name type="synonym">Meligethes aeneus</name>
    <dbReference type="NCBI Taxonomy" id="1431903"/>
    <lineage>
        <taxon>Eukaryota</taxon>
        <taxon>Metazoa</taxon>
        <taxon>Ecdysozoa</taxon>
        <taxon>Arthropoda</taxon>
        <taxon>Hexapoda</taxon>
        <taxon>Insecta</taxon>
        <taxon>Pterygota</taxon>
        <taxon>Neoptera</taxon>
        <taxon>Endopterygota</taxon>
        <taxon>Coleoptera</taxon>
        <taxon>Polyphaga</taxon>
        <taxon>Cucujiformia</taxon>
        <taxon>Nitidulidae</taxon>
        <taxon>Meligethinae</taxon>
        <taxon>Brassicogethes</taxon>
    </lineage>
</organism>
<dbReference type="EMBL" id="OV121140">
    <property type="protein sequence ID" value="CAH0564873.1"/>
    <property type="molecule type" value="Genomic_DNA"/>
</dbReference>
<comment type="subcellular location">
    <subcellularLocation>
        <location evidence="1">Secreted</location>
    </subcellularLocation>
</comment>
<evidence type="ECO:0000256" key="4">
    <source>
        <dbReference type="ARBA" id="ARBA00022729"/>
    </source>
</evidence>
<sequence>MDLNTDQIKHSHQFPPSSISLTSSLSSITVDVCKNRCQDAYAYTPDLSGYGLTVFSLRNNRSWRVSHKYFYLEPQAGDFNIAGHQFQWRDGVFSVELSDIKSDGNRDMFFHAMEGHHMYRVSTRIIKNETLATRSYHGNDFVDVGDRGQNSQTSSADIHKESGVMFLGLVNQNALACWNAAASLKEITTVARNDEKMIYPSDVKVYNDKIYMLTNKMPEFIYGKLNYDEVNFIVWSNTVKNAVRNTKCDKPRRH</sequence>
<dbReference type="PANTHER" id="PTHR10009:SF11">
    <property type="entry name" value="RH54244P"/>
    <property type="match status" value="1"/>
</dbReference>
<evidence type="ECO:0000256" key="1">
    <source>
        <dbReference type="ARBA" id="ARBA00004613"/>
    </source>
</evidence>
<keyword evidence="4" id="KW-0732">Signal</keyword>
<dbReference type="OrthoDB" id="7776143at2759"/>